<feature type="domain" description="Cupin type-2" evidence="1">
    <location>
        <begin position="39"/>
        <end position="96"/>
    </location>
</feature>
<dbReference type="CDD" id="cd02238">
    <property type="entry name" value="cupin_KdgF"/>
    <property type="match status" value="1"/>
</dbReference>
<dbReference type="PANTHER" id="PTHR40112:SF1">
    <property type="entry name" value="H2HPP ISOMERASE"/>
    <property type="match status" value="1"/>
</dbReference>
<dbReference type="Proteomes" id="UP000594042">
    <property type="component" value="Chromosome"/>
</dbReference>
<dbReference type="KEGG" id="copr:Cop2CBH44_29810"/>
<evidence type="ECO:0000313" key="2">
    <source>
        <dbReference type="EMBL" id="BCI64628.1"/>
    </source>
</evidence>
<name>A0A7G1I2Q0_9BACT</name>
<dbReference type="AlphaFoldDB" id="A0A7G1I2Q0"/>
<dbReference type="InterPro" id="IPR052535">
    <property type="entry name" value="Bacilysin_H2HPP_isomerase"/>
</dbReference>
<dbReference type="InterPro" id="IPR011051">
    <property type="entry name" value="RmlC_Cupin_sf"/>
</dbReference>
<dbReference type="PANTHER" id="PTHR40112">
    <property type="entry name" value="H2HPP ISOMERASE"/>
    <property type="match status" value="1"/>
</dbReference>
<sequence length="114" mass="12923">MVKVSDVYIRECETPWENAGEGVRRQIMAYNENLMMVKVEFEKGAIGTPHRHIHTQASYVVSGRFEVKIGDEKQILIAGDSFYVSPDTEHGVVCLESGILIDTFNPFREDFLKG</sequence>
<dbReference type="InterPro" id="IPR013096">
    <property type="entry name" value="Cupin_2"/>
</dbReference>
<dbReference type="EMBL" id="AP023322">
    <property type="protein sequence ID" value="BCI64628.1"/>
    <property type="molecule type" value="Genomic_DNA"/>
</dbReference>
<dbReference type="InterPro" id="IPR025499">
    <property type="entry name" value="KdgF"/>
</dbReference>
<organism evidence="2 3">
    <name type="scientific">Coprobacter secundus subsp. similis</name>
    <dbReference type="NCBI Taxonomy" id="2751153"/>
    <lineage>
        <taxon>Bacteria</taxon>
        <taxon>Pseudomonadati</taxon>
        <taxon>Bacteroidota</taxon>
        <taxon>Bacteroidia</taxon>
        <taxon>Bacteroidales</taxon>
        <taxon>Barnesiellaceae</taxon>
        <taxon>Coprobacter</taxon>
    </lineage>
</organism>
<proteinExistence type="predicted"/>
<evidence type="ECO:0000259" key="1">
    <source>
        <dbReference type="Pfam" id="PF07883"/>
    </source>
</evidence>
<dbReference type="SUPFAM" id="SSF51182">
    <property type="entry name" value="RmlC-like cupins"/>
    <property type="match status" value="1"/>
</dbReference>
<dbReference type="RefSeq" id="WP_021931001.1">
    <property type="nucleotide sequence ID" value="NZ_AP023322.1"/>
</dbReference>
<evidence type="ECO:0000313" key="3">
    <source>
        <dbReference type="Proteomes" id="UP000594042"/>
    </source>
</evidence>
<keyword evidence="3" id="KW-1185">Reference proteome</keyword>
<accession>A0A7G1I2Q0</accession>
<gene>
    <name evidence="2" type="ORF">Cop2CBH44_29810</name>
</gene>
<dbReference type="Pfam" id="PF07883">
    <property type="entry name" value="Cupin_2"/>
    <property type="match status" value="1"/>
</dbReference>
<dbReference type="Gene3D" id="2.60.120.10">
    <property type="entry name" value="Jelly Rolls"/>
    <property type="match status" value="1"/>
</dbReference>
<protein>
    <submittedName>
        <fullName evidence="2">Cupin</fullName>
    </submittedName>
</protein>
<reference evidence="3" key="1">
    <citation type="submission" date="2020-07" db="EMBL/GenBank/DDBJ databases">
        <title>Complete genome sequencing of Coprobacter sp. strain 2CBH44.</title>
        <authorList>
            <person name="Sakamoto M."/>
            <person name="Murakami T."/>
            <person name="Mori H."/>
        </authorList>
    </citation>
    <scope>NUCLEOTIDE SEQUENCE [LARGE SCALE GENOMIC DNA]</scope>
    <source>
        <strain evidence="3">2CBH44</strain>
    </source>
</reference>
<dbReference type="PIRSF" id="PIRSF029883">
    <property type="entry name" value="KdgF"/>
    <property type="match status" value="1"/>
</dbReference>
<dbReference type="InterPro" id="IPR014710">
    <property type="entry name" value="RmlC-like_jellyroll"/>
</dbReference>